<dbReference type="GO" id="GO:0042803">
    <property type="term" value="F:protein homodimerization activity"/>
    <property type="evidence" value="ECO:0007669"/>
    <property type="project" value="Ensembl"/>
</dbReference>
<dbReference type="PaxDb" id="9544-ENSMMUP00000026237"/>
<reference evidence="18" key="3">
    <citation type="submission" date="2025-08" db="UniProtKB">
        <authorList>
            <consortium name="Ensembl"/>
        </authorList>
    </citation>
    <scope>IDENTIFICATION</scope>
    <source>
        <strain evidence="18">17573</strain>
    </source>
</reference>
<dbReference type="Bgee" id="ENSMMUG00000019954">
    <property type="expression patterns" value="Expressed in liver and 9 other cell types or tissues"/>
</dbReference>
<dbReference type="FunCoup" id="F7FWL7">
    <property type="interactions" value="1470"/>
</dbReference>
<dbReference type="GO" id="GO:0000981">
    <property type="term" value="F:DNA-binding transcription factor activity, RNA polymerase II-specific"/>
    <property type="evidence" value="ECO:0000318"/>
    <property type="project" value="GO_Central"/>
</dbReference>
<evidence type="ECO:0000256" key="6">
    <source>
        <dbReference type="ARBA" id="ARBA00022989"/>
    </source>
</evidence>
<dbReference type="SUPFAM" id="SSF57959">
    <property type="entry name" value="Leucine zipper domain"/>
    <property type="match status" value="1"/>
</dbReference>
<feature type="domain" description="BZIP" evidence="17">
    <location>
        <begin position="385"/>
        <end position="448"/>
    </location>
</feature>
<dbReference type="VEuPathDB" id="HostDB:ENSMMUG00000019954"/>
<comment type="similarity">
    <text evidence="2">Belongs to the bZIP family. ATF subfamily.</text>
</comment>
<dbReference type="GO" id="GO:0005634">
    <property type="term" value="C:nucleus"/>
    <property type="evidence" value="ECO:0000318"/>
    <property type="project" value="GO_Central"/>
</dbReference>
<evidence type="ECO:0000256" key="14">
    <source>
        <dbReference type="ARBA" id="ARBA00023242"/>
    </source>
</evidence>
<feature type="compositionally biased region" description="Low complexity" evidence="16">
    <location>
        <begin position="206"/>
        <end position="227"/>
    </location>
</feature>
<keyword evidence="13" id="KW-0834">Unfolded protein response</keyword>
<dbReference type="GO" id="GO:0046982">
    <property type="term" value="F:protein heterodimerization activity"/>
    <property type="evidence" value="ECO:0007669"/>
    <property type="project" value="Ensembl"/>
</dbReference>
<evidence type="ECO:0000256" key="8">
    <source>
        <dbReference type="ARBA" id="ARBA00023125"/>
    </source>
</evidence>
<keyword evidence="19" id="KW-1185">Reference proteome</keyword>
<comment type="subcellular location">
    <subcellularLocation>
        <location evidence="1">Endoplasmic reticulum membrane</location>
        <topology evidence="1">Single-pass type II membrane protein</topology>
    </subcellularLocation>
</comment>
<dbReference type="eggNOG" id="KOG0709">
    <property type="taxonomic scope" value="Eukaryota"/>
</dbReference>
<evidence type="ECO:0000313" key="19">
    <source>
        <dbReference type="Proteomes" id="UP000006718"/>
    </source>
</evidence>
<reference evidence="18" key="4">
    <citation type="submission" date="2025-09" db="UniProtKB">
        <authorList>
            <consortium name="Ensembl"/>
        </authorList>
    </citation>
    <scope>IDENTIFICATION</scope>
    <source>
        <strain evidence="18">17573</strain>
    </source>
</reference>
<feature type="region of interest" description="Disordered" evidence="16">
    <location>
        <begin position="511"/>
        <end position="547"/>
    </location>
</feature>
<keyword evidence="5" id="KW-0735">Signal-anchor</keyword>
<evidence type="ECO:0000256" key="5">
    <source>
        <dbReference type="ARBA" id="ARBA00022968"/>
    </source>
</evidence>
<dbReference type="HOGENOM" id="CLU_1036394_0_0_1"/>
<dbReference type="Proteomes" id="UP000006718">
    <property type="component" value="Chromosome 19"/>
</dbReference>
<dbReference type="GO" id="GO:0006986">
    <property type="term" value="P:response to unfolded protein"/>
    <property type="evidence" value="ECO:0007669"/>
    <property type="project" value="UniProtKB-KW"/>
</dbReference>
<dbReference type="PANTHER" id="PTHR45996">
    <property type="entry name" value="AGAP001464-PB"/>
    <property type="match status" value="1"/>
</dbReference>
<evidence type="ECO:0000256" key="10">
    <source>
        <dbReference type="ARBA" id="ARBA00023159"/>
    </source>
</evidence>
<proteinExistence type="inferred from homology"/>
<dbReference type="InterPro" id="IPR051381">
    <property type="entry name" value="CREB_ATF_subfamily"/>
</dbReference>
<feature type="coiled-coil region" evidence="15">
    <location>
        <begin position="410"/>
        <end position="451"/>
    </location>
</feature>
<keyword evidence="15" id="KW-0175">Coiled coil</keyword>
<evidence type="ECO:0000256" key="1">
    <source>
        <dbReference type="ARBA" id="ARBA00004648"/>
    </source>
</evidence>
<evidence type="ECO:0000259" key="17">
    <source>
        <dbReference type="PROSITE" id="PS50217"/>
    </source>
</evidence>
<dbReference type="FunFam" id="1.20.5.170:FF:000042">
    <property type="entry name" value="Cyclic AMP-responsive element-binding protein 3-like protein 3"/>
    <property type="match status" value="1"/>
</dbReference>
<dbReference type="SMR" id="F7FWL7"/>
<dbReference type="PROSITE" id="PS50217">
    <property type="entry name" value="BZIP"/>
    <property type="match status" value="1"/>
</dbReference>
<dbReference type="GO" id="GO:0034976">
    <property type="term" value="P:response to endoplasmic reticulum stress"/>
    <property type="evidence" value="ECO:0007669"/>
    <property type="project" value="Ensembl"/>
</dbReference>
<evidence type="ECO:0000313" key="18">
    <source>
        <dbReference type="Ensembl" id="ENSMMUP00000026237.4"/>
    </source>
</evidence>
<keyword evidence="6" id="KW-1133">Transmembrane helix</keyword>
<keyword evidence="9" id="KW-0472">Membrane</keyword>
<accession>G7NLW2</accession>
<dbReference type="PROSITE" id="PS00036">
    <property type="entry name" value="BZIP_BASIC"/>
    <property type="match status" value="1"/>
</dbReference>
<dbReference type="Gene3D" id="1.20.5.170">
    <property type="match status" value="1"/>
</dbReference>
<dbReference type="InterPro" id="IPR004827">
    <property type="entry name" value="bZIP"/>
</dbReference>
<dbReference type="AlphaFoldDB" id="F7FWL7"/>
<evidence type="ECO:0000256" key="3">
    <source>
        <dbReference type="ARBA" id="ARBA00022692"/>
    </source>
</evidence>
<dbReference type="GO" id="GO:0006357">
    <property type="term" value="P:regulation of transcription by RNA polymerase II"/>
    <property type="evidence" value="ECO:0000318"/>
    <property type="project" value="GO_Central"/>
</dbReference>
<name>F7FWL7_MACMU</name>
<keyword evidence="7" id="KW-0805">Transcription regulation</keyword>
<dbReference type="InterPro" id="IPR046347">
    <property type="entry name" value="bZIP_sf"/>
</dbReference>
<keyword evidence="10" id="KW-0010">Activator</keyword>
<dbReference type="GO" id="GO:0001228">
    <property type="term" value="F:DNA-binding transcription activator activity, RNA polymerase II-specific"/>
    <property type="evidence" value="ECO:0007669"/>
    <property type="project" value="Ensembl"/>
</dbReference>
<keyword evidence="3" id="KW-0812">Transmembrane</keyword>
<keyword evidence="14" id="KW-0539">Nucleus</keyword>
<dbReference type="STRING" id="9544.ENSMMUP00000026237"/>
<reference evidence="18" key="2">
    <citation type="submission" date="2019-01" db="EMBL/GenBank/DDBJ databases">
        <authorList>
            <person name="Graves T."/>
            <person name="Eichler E.E."/>
            <person name="Wilson R.K."/>
        </authorList>
    </citation>
    <scope>NUCLEOTIDE SEQUENCE [LARGE SCALE GENOMIC DNA]</scope>
    <source>
        <strain evidence="18">17573</strain>
    </source>
</reference>
<sequence>MVPLHSSLGHRARLRLKKERKKEKVLVSGGEVTAELRYPRLRPLPAEGWKTTKHPDNGLPSPAPACPRVTGSQPCLSTLSTNQHLEAGWELPRTASASFGSGDRATEGCELARPRVTLAVGGPPAWSRDPPPRHLQTELDGPMNMDLAAGKMACSACPMDPIDSFELLDLLFDRQDGILRHVELGDDWGHVKDQQVQPNPDPDDFLSSILGSGDSLPSSPLWSPEGSDSGISEDLPSDPQDTPPRSGPATSPAGCHPAQPGKGPCLSYHPGNSCPTTPPGPVVQVPEASVTIDLEMWSPGGRTYAEKQADPVHVPPRCNLTVKDLLLSGSSGDLQQHHLGVSHLLRPGAEHCQELVLTEDEKKLLAKEGITLPTQLPLTKYEERVLKKIRRKIRNKQSAQESRKKKKEYIDGLETRMSACTAQNQELQRKVLHLEKQNLSLLEQLKKLQAIVVQSTSKSVQTGTCVAVLLLSFALIILPSISPFGPNKAESPGDFAPVRVFSRTLHNDAASRVTSDAVPGSEAPGPQPEADTTQEGSPGIPGADWDFQDSANLTNSTEEVDNATLILRNATEGLGQVTLLDWVAPGPSTGSGRAGLEAAGDEL</sequence>
<evidence type="ECO:0000256" key="4">
    <source>
        <dbReference type="ARBA" id="ARBA00022824"/>
    </source>
</evidence>
<dbReference type="Pfam" id="PF00170">
    <property type="entry name" value="bZIP_1"/>
    <property type="match status" value="1"/>
</dbReference>
<feature type="region of interest" description="Disordered" evidence="16">
    <location>
        <begin position="191"/>
        <end position="264"/>
    </location>
</feature>
<dbReference type="GO" id="GO:0000978">
    <property type="term" value="F:RNA polymerase II cis-regulatory region sequence-specific DNA binding"/>
    <property type="evidence" value="ECO:0000318"/>
    <property type="project" value="GO_Central"/>
</dbReference>
<accession>F7FWL7</accession>
<dbReference type="Ensembl" id="ENSMMUT00000028043.4">
    <property type="protein sequence ID" value="ENSMMUP00000026237.4"/>
    <property type="gene ID" value="ENSMMUG00000019954.4"/>
</dbReference>
<evidence type="ECO:0000256" key="13">
    <source>
        <dbReference type="ARBA" id="ARBA00023230"/>
    </source>
</evidence>
<dbReference type="InParanoid" id="F7FWL7"/>
<evidence type="ECO:0000256" key="11">
    <source>
        <dbReference type="ARBA" id="ARBA00023163"/>
    </source>
</evidence>
<evidence type="ECO:0000256" key="15">
    <source>
        <dbReference type="SAM" id="Coils"/>
    </source>
</evidence>
<evidence type="ECO:0000256" key="16">
    <source>
        <dbReference type="SAM" id="MobiDB-lite"/>
    </source>
</evidence>
<evidence type="ECO:0000256" key="7">
    <source>
        <dbReference type="ARBA" id="ARBA00023015"/>
    </source>
</evidence>
<keyword evidence="8" id="KW-0238">DNA-binding</keyword>
<dbReference type="GO" id="GO:0005789">
    <property type="term" value="C:endoplasmic reticulum membrane"/>
    <property type="evidence" value="ECO:0007669"/>
    <property type="project" value="UniProtKB-SubCell"/>
</dbReference>
<keyword evidence="11" id="KW-0804">Transcription</keyword>
<keyword evidence="4" id="KW-0256">Endoplasmic reticulum</keyword>
<dbReference type="GeneTree" id="ENSGT00940000159261"/>
<organism evidence="18 19">
    <name type="scientific">Macaca mulatta</name>
    <name type="common">Rhesus macaque</name>
    <dbReference type="NCBI Taxonomy" id="9544"/>
    <lineage>
        <taxon>Eukaryota</taxon>
        <taxon>Metazoa</taxon>
        <taxon>Chordata</taxon>
        <taxon>Craniata</taxon>
        <taxon>Vertebrata</taxon>
        <taxon>Euteleostomi</taxon>
        <taxon>Mammalia</taxon>
        <taxon>Eutheria</taxon>
        <taxon>Euarchontoglires</taxon>
        <taxon>Primates</taxon>
        <taxon>Haplorrhini</taxon>
        <taxon>Catarrhini</taxon>
        <taxon>Cercopithecidae</taxon>
        <taxon>Cercopithecinae</taxon>
        <taxon>Macaca</taxon>
    </lineage>
</organism>
<dbReference type="PANTHER" id="PTHR45996:SF1">
    <property type="entry name" value="CYCLIC AMP-RESPONSIVE ELEMENT-BINDING PROTEIN 3-LIKE PROTEIN 3"/>
    <property type="match status" value="1"/>
</dbReference>
<dbReference type="SMART" id="SM00338">
    <property type="entry name" value="BRLZ"/>
    <property type="match status" value="1"/>
</dbReference>
<dbReference type="CDD" id="cd14689">
    <property type="entry name" value="bZIP_CREB3"/>
    <property type="match status" value="1"/>
</dbReference>
<dbReference type="OMA" id="MSACNAQ"/>
<evidence type="ECO:0000256" key="9">
    <source>
        <dbReference type="ARBA" id="ARBA00023136"/>
    </source>
</evidence>
<keyword evidence="12" id="KW-0325">Glycoprotein</keyword>
<protein>
    <submittedName>
        <fullName evidence="18">cAMP responsive element binding protein 3 like 3</fullName>
    </submittedName>
</protein>
<evidence type="ECO:0000256" key="2">
    <source>
        <dbReference type="ARBA" id="ARBA00009050"/>
    </source>
</evidence>
<evidence type="ECO:0000256" key="12">
    <source>
        <dbReference type="ARBA" id="ARBA00023180"/>
    </source>
</evidence>
<reference evidence="19" key="1">
    <citation type="journal article" date="2007" name="Science">
        <title>Evolutionary and biomedical insights from the rhesus macaque genome.</title>
        <authorList>
            <person name="Gibbs R.A."/>
            <person name="Rogers J."/>
            <person name="Katze M.G."/>
            <person name="Bumgarner R."/>
            <person name="Weinstock G.M."/>
            <person name="Mardis E.R."/>
            <person name="Remington K.A."/>
            <person name="Strausberg R.L."/>
            <person name="Venter J.C."/>
            <person name="Wilson R.K."/>
            <person name="Batzer M.A."/>
            <person name="Bustamante C.D."/>
            <person name="Eichler E.E."/>
            <person name="Hahn M.W."/>
            <person name="Hardison R.C."/>
            <person name="Makova K.D."/>
            <person name="Miller W."/>
            <person name="Milosavljevic A."/>
            <person name="Palermo R.E."/>
            <person name="Siepel A."/>
            <person name="Sikela J.M."/>
            <person name="Attaway T."/>
            <person name="Bell S."/>
            <person name="Bernard K.E."/>
            <person name="Buhay C.J."/>
            <person name="Chandrabose M.N."/>
            <person name="Dao M."/>
            <person name="Davis C."/>
            <person name="Delehaunty K.D."/>
            <person name="Ding Y."/>
            <person name="Dinh H.H."/>
            <person name="Dugan-Rocha S."/>
            <person name="Fulton L.A."/>
            <person name="Gabisi R.A."/>
            <person name="Garner T.T."/>
            <person name="Godfrey J."/>
            <person name="Hawes A.C."/>
            <person name="Hernandez J."/>
            <person name="Hines S."/>
            <person name="Holder M."/>
            <person name="Hume J."/>
            <person name="Jhangiani S.N."/>
            <person name="Joshi V."/>
            <person name="Khan Z.M."/>
            <person name="Kirkness E.F."/>
            <person name="Cree A."/>
            <person name="Fowler R.G."/>
            <person name="Lee S."/>
            <person name="Lewis L.R."/>
            <person name="Li Z."/>
            <person name="Liu Y.-S."/>
            <person name="Moore S.M."/>
            <person name="Muzny D."/>
            <person name="Nazareth L.V."/>
            <person name="Ngo D.N."/>
            <person name="Okwuonu G.O."/>
            <person name="Pai G."/>
            <person name="Parker D."/>
            <person name="Paul H.A."/>
            <person name="Pfannkoch C."/>
            <person name="Pohl C.S."/>
            <person name="Rogers Y.-H.C."/>
            <person name="Ruiz S.J."/>
            <person name="Sabo A."/>
            <person name="Santibanez J."/>
            <person name="Schneider B.W."/>
            <person name="Smith S.M."/>
            <person name="Sodergren E."/>
            <person name="Svatek A.F."/>
            <person name="Utterback T.R."/>
            <person name="Vattathil S."/>
            <person name="Warren W."/>
            <person name="White C.S."/>
            <person name="Chinwalla A.T."/>
            <person name="Feng Y."/>
            <person name="Halpern A.L."/>
            <person name="Hillier L.W."/>
            <person name="Huang X."/>
            <person name="Minx P."/>
            <person name="Nelson J.O."/>
            <person name="Pepin K.H."/>
            <person name="Qin X."/>
            <person name="Sutton G.G."/>
            <person name="Venter E."/>
            <person name="Walenz B.P."/>
            <person name="Wallis J.W."/>
            <person name="Worley K.C."/>
            <person name="Yang S.-P."/>
            <person name="Jones S.M."/>
            <person name="Marra M.A."/>
            <person name="Rocchi M."/>
            <person name="Schein J.E."/>
            <person name="Baertsch R."/>
            <person name="Clarke L."/>
            <person name="Csuros M."/>
            <person name="Glasscock J."/>
            <person name="Harris R.A."/>
            <person name="Havlak P."/>
            <person name="Jackson A.R."/>
            <person name="Jiang H."/>
            <person name="Liu Y."/>
            <person name="Messina D.N."/>
            <person name="Shen Y."/>
            <person name="Song H.X.-Z."/>
            <person name="Wylie T."/>
            <person name="Zhang L."/>
            <person name="Birney E."/>
            <person name="Han K."/>
            <person name="Konkel M.K."/>
            <person name="Lee J."/>
            <person name="Smit A.F.A."/>
            <person name="Ullmer B."/>
            <person name="Wang H."/>
            <person name="Xing J."/>
            <person name="Burhans R."/>
            <person name="Cheng Z."/>
            <person name="Karro J.E."/>
            <person name="Ma J."/>
            <person name="Raney B."/>
            <person name="She X."/>
            <person name="Cox M.J."/>
            <person name="Demuth J.P."/>
            <person name="Dumas L.J."/>
            <person name="Han S.-G."/>
            <person name="Hopkins J."/>
            <person name="Karimpour-Fard A."/>
            <person name="Kim Y.H."/>
            <person name="Pollack J.R."/>
            <person name="Vinar T."/>
            <person name="Addo-Quaye C."/>
            <person name="Degenhardt J."/>
            <person name="Denby A."/>
            <person name="Hubisz M.J."/>
            <person name="Indap A."/>
            <person name="Kosiol C."/>
            <person name="Lahn B.T."/>
            <person name="Lawson H.A."/>
            <person name="Marklein A."/>
            <person name="Nielsen R."/>
            <person name="Vallender E.J."/>
            <person name="Clark A.G."/>
            <person name="Ferguson B."/>
            <person name="Hernandez R.D."/>
            <person name="Hirani K."/>
            <person name="Kehrer-Sawatzki H."/>
            <person name="Kolb J."/>
            <person name="Patil S."/>
            <person name="Pu L.-L."/>
            <person name="Ren Y."/>
            <person name="Smith D.G."/>
            <person name="Wheeler D.A."/>
            <person name="Schenck I."/>
            <person name="Ball E.V."/>
            <person name="Chen R."/>
            <person name="Cooper D.N."/>
            <person name="Giardine B."/>
            <person name="Hsu F."/>
            <person name="Kent W.J."/>
            <person name="Lesk A."/>
            <person name="Nelson D.L."/>
            <person name="O'brien W.E."/>
            <person name="Pruefer K."/>
            <person name="Stenson P.D."/>
            <person name="Wallace J.C."/>
            <person name="Ke H."/>
            <person name="Liu X.-M."/>
            <person name="Wang P."/>
            <person name="Xiang A.P."/>
            <person name="Yang F."/>
            <person name="Barber G.P."/>
            <person name="Haussler D."/>
            <person name="Karolchik D."/>
            <person name="Kern A.D."/>
            <person name="Kuhn R.M."/>
            <person name="Smith K.E."/>
            <person name="Zwieg A.S."/>
        </authorList>
    </citation>
    <scope>NUCLEOTIDE SEQUENCE [LARGE SCALE GENOMIC DNA]</scope>
    <source>
        <strain evidence="19">17573</strain>
    </source>
</reference>
<gene>
    <name evidence="18" type="primary">CREB3L3</name>
</gene>